<evidence type="ECO:0000259" key="1">
    <source>
        <dbReference type="PROSITE" id="PS52044"/>
    </source>
</evidence>
<sequence length="220" mass="25710">MNASNLYHIPFEEIVLRVKDSFPHYEYDFKKHLIELQDDHFDKIGFVRLPLHLVINEQLQIIEESATVLYLSIESGYAAICIMEGKENDYHTTFSAYMTRKKQGFSQIKYLNKKGKSRAGSRVRLAATTEFFENINITLTDLFEDYEFDRIALNCNSTLIPYLFNSKEPCPFDKKDERLYKIPLHIPQSNYTNLDAAIKKLMAPTLFYNEGSDELFTTFN</sequence>
<organism evidence="2 3">
    <name type="scientific">Fulvivirga sediminis</name>
    <dbReference type="NCBI Taxonomy" id="2803949"/>
    <lineage>
        <taxon>Bacteria</taxon>
        <taxon>Pseudomonadati</taxon>
        <taxon>Bacteroidota</taxon>
        <taxon>Cytophagia</taxon>
        <taxon>Cytophagales</taxon>
        <taxon>Fulvivirgaceae</taxon>
        <taxon>Fulvivirga</taxon>
    </lineage>
</organism>
<protein>
    <recommendedName>
        <fullName evidence="1">VLRF1 domain-containing protein</fullName>
    </recommendedName>
</protein>
<dbReference type="AlphaFoldDB" id="A0A937K039"/>
<reference evidence="2" key="1">
    <citation type="submission" date="2021-01" db="EMBL/GenBank/DDBJ databases">
        <title>Fulvivirga kasyanovii gen. nov., sp nov., a novel member of the phylum Bacteroidetes isolated from seawater in a mussel farm.</title>
        <authorList>
            <person name="Zhao L.-H."/>
            <person name="Wang Z.-J."/>
        </authorList>
    </citation>
    <scope>NUCLEOTIDE SEQUENCE</scope>
    <source>
        <strain evidence="2">2943</strain>
    </source>
</reference>
<dbReference type="EMBL" id="JAESIY010000007">
    <property type="protein sequence ID" value="MBL3657264.1"/>
    <property type="molecule type" value="Genomic_DNA"/>
</dbReference>
<proteinExistence type="predicted"/>
<feature type="domain" description="VLRF1" evidence="1">
    <location>
        <begin position="64"/>
        <end position="204"/>
    </location>
</feature>
<dbReference type="PROSITE" id="PS52044">
    <property type="entry name" value="VLRF1"/>
    <property type="match status" value="1"/>
</dbReference>
<name>A0A937K039_9BACT</name>
<dbReference type="Pfam" id="PF18826">
    <property type="entry name" value="bVLRF1"/>
    <property type="match status" value="1"/>
</dbReference>
<dbReference type="InterPro" id="IPR041175">
    <property type="entry name" value="VLRF1/Vms1"/>
</dbReference>
<dbReference type="Proteomes" id="UP000659388">
    <property type="component" value="Unassembled WGS sequence"/>
</dbReference>
<gene>
    <name evidence="2" type="ORF">JL102_14045</name>
</gene>
<keyword evidence="3" id="KW-1185">Reference proteome</keyword>
<comment type="caution">
    <text evidence="2">The sequence shown here is derived from an EMBL/GenBank/DDBJ whole genome shotgun (WGS) entry which is preliminary data.</text>
</comment>
<accession>A0A937K039</accession>
<dbReference type="RefSeq" id="WP_202245047.1">
    <property type="nucleotide sequence ID" value="NZ_JAESIY010000007.1"/>
</dbReference>
<evidence type="ECO:0000313" key="3">
    <source>
        <dbReference type="Proteomes" id="UP000659388"/>
    </source>
</evidence>
<evidence type="ECO:0000313" key="2">
    <source>
        <dbReference type="EMBL" id="MBL3657264.1"/>
    </source>
</evidence>